<evidence type="ECO:0000313" key="3">
    <source>
        <dbReference type="Proteomes" id="UP001229486"/>
    </source>
</evidence>
<evidence type="ECO:0000256" key="1">
    <source>
        <dbReference type="SAM" id="MobiDB-lite"/>
    </source>
</evidence>
<accession>A0AB73IMW2</accession>
<comment type="caution">
    <text evidence="2">The sequence shown here is derived from an EMBL/GenBank/DDBJ whole genome shotgun (WGS) entry which is preliminary data.</text>
</comment>
<feature type="region of interest" description="Disordered" evidence="1">
    <location>
        <begin position="37"/>
        <end position="75"/>
    </location>
</feature>
<evidence type="ECO:0000313" key="2">
    <source>
        <dbReference type="EMBL" id="MDP9650474.1"/>
    </source>
</evidence>
<dbReference type="EMBL" id="JAURTK010000010">
    <property type="protein sequence ID" value="MDP9650474.1"/>
    <property type="molecule type" value="Genomic_DNA"/>
</dbReference>
<dbReference type="GeneID" id="97018938"/>
<protein>
    <submittedName>
        <fullName evidence="2">Uncharacterized protein</fullName>
    </submittedName>
</protein>
<sequence>MTFSVSTQAAAGFVRVDAQYDAVAERHREERLREERLWEERQQDARRQQAIHDDYRQRSERAQRAHAASERGQLD</sequence>
<name>A0AB73IMW2_9BURK</name>
<dbReference type="AlphaFoldDB" id="A0AB73IMW2"/>
<reference evidence="2" key="1">
    <citation type="submission" date="2023-07" db="EMBL/GenBank/DDBJ databases">
        <title>Sorghum-associated microbial communities from plants grown in Nebraska, USA.</title>
        <authorList>
            <person name="Schachtman D."/>
        </authorList>
    </citation>
    <scope>NUCLEOTIDE SEQUENCE</scope>
    <source>
        <strain evidence="2">DS1061</strain>
    </source>
</reference>
<dbReference type="Proteomes" id="UP001229486">
    <property type="component" value="Unassembled WGS sequence"/>
</dbReference>
<proteinExistence type="predicted"/>
<gene>
    <name evidence="2" type="ORF">J2793_005947</name>
</gene>
<organism evidence="2 3">
    <name type="scientific">Paraburkholderia caledonica</name>
    <dbReference type="NCBI Taxonomy" id="134536"/>
    <lineage>
        <taxon>Bacteria</taxon>
        <taxon>Pseudomonadati</taxon>
        <taxon>Pseudomonadota</taxon>
        <taxon>Betaproteobacteria</taxon>
        <taxon>Burkholderiales</taxon>
        <taxon>Burkholderiaceae</taxon>
        <taxon>Paraburkholderia</taxon>
    </lineage>
</organism>
<dbReference type="RefSeq" id="WP_020070005.1">
    <property type="nucleotide sequence ID" value="NZ_JAURTK010000010.1"/>
</dbReference>